<dbReference type="SUPFAM" id="SSF54909">
    <property type="entry name" value="Dimeric alpha+beta barrel"/>
    <property type="match status" value="1"/>
</dbReference>
<dbReference type="Gene3D" id="3.30.70.100">
    <property type="match status" value="1"/>
</dbReference>
<evidence type="ECO:0000313" key="1">
    <source>
        <dbReference type="EMBL" id="PZG20034.1"/>
    </source>
</evidence>
<dbReference type="RefSeq" id="WP_111213581.1">
    <property type="nucleotide sequence ID" value="NZ_POTY01000047.1"/>
</dbReference>
<keyword evidence="2" id="KW-1185">Reference proteome</keyword>
<dbReference type="AlphaFoldDB" id="A0A2W2FZ54"/>
<organism evidence="1 2">
    <name type="scientific">Micromonospora craterilacus</name>
    <dbReference type="NCBI Taxonomy" id="1655439"/>
    <lineage>
        <taxon>Bacteria</taxon>
        <taxon>Bacillati</taxon>
        <taxon>Actinomycetota</taxon>
        <taxon>Actinomycetes</taxon>
        <taxon>Micromonosporales</taxon>
        <taxon>Micromonosporaceae</taxon>
        <taxon>Micromonospora</taxon>
    </lineage>
</organism>
<dbReference type="GO" id="GO:0019301">
    <property type="term" value="P:rhamnose catabolic process"/>
    <property type="evidence" value="ECO:0007669"/>
    <property type="project" value="TreeGrafter"/>
</dbReference>
<dbReference type="PANTHER" id="PTHR34389">
    <property type="entry name" value="L-RHAMNOSE MUTAROTASE"/>
    <property type="match status" value="1"/>
</dbReference>
<name>A0A2W2FZ54_9ACTN</name>
<dbReference type="GO" id="GO:0016857">
    <property type="term" value="F:racemase and epimerase activity, acting on carbohydrates and derivatives"/>
    <property type="evidence" value="ECO:0007669"/>
    <property type="project" value="InterPro"/>
</dbReference>
<reference evidence="1 2" key="1">
    <citation type="submission" date="2018-01" db="EMBL/GenBank/DDBJ databases">
        <title>Draft genome sequence of Jishengella sp. NA12.</title>
        <authorList>
            <person name="Sahin N."/>
            <person name="Ay H."/>
            <person name="Saygin H."/>
        </authorList>
    </citation>
    <scope>NUCLEOTIDE SEQUENCE [LARGE SCALE GENOMIC DNA]</scope>
    <source>
        <strain evidence="1 2">NA12</strain>
    </source>
</reference>
<dbReference type="InterPro" id="IPR008000">
    <property type="entry name" value="Rham/fucose_mutarotase"/>
</dbReference>
<evidence type="ECO:0000313" key="2">
    <source>
        <dbReference type="Proteomes" id="UP000248924"/>
    </source>
</evidence>
<dbReference type="EMBL" id="POTY01000047">
    <property type="protein sequence ID" value="PZG20034.1"/>
    <property type="molecule type" value="Genomic_DNA"/>
</dbReference>
<proteinExistence type="predicted"/>
<comment type="caution">
    <text evidence="1">The sequence shown here is derived from an EMBL/GenBank/DDBJ whole genome shotgun (WGS) entry which is preliminary data.</text>
</comment>
<dbReference type="OrthoDB" id="9799608at2"/>
<dbReference type="PANTHER" id="PTHR34389:SF2">
    <property type="entry name" value="L-RHAMNOSE MUTAROTASE"/>
    <property type="match status" value="1"/>
</dbReference>
<dbReference type="Proteomes" id="UP000248924">
    <property type="component" value="Unassembled WGS sequence"/>
</dbReference>
<protein>
    <submittedName>
        <fullName evidence="1">L-rhamnose mutarotase</fullName>
    </submittedName>
</protein>
<accession>A0A2W2FZ54</accession>
<dbReference type="InterPro" id="IPR011008">
    <property type="entry name" value="Dimeric_a/b-barrel"/>
</dbReference>
<sequence length="113" mass="13057">MRRICFTLQVRPERMAEYRRRHAAVWPDMLAALKHAGWHDYSLFLRDDGLLVGYFLTGDLDAALTAMEATEVNARWQAEMAPFFADLPGGRPDRGFRVLTEIFNLEEQLGEQQ</sequence>
<dbReference type="Pfam" id="PF05336">
    <property type="entry name" value="rhaM"/>
    <property type="match status" value="1"/>
</dbReference>
<gene>
    <name evidence="1" type="ORF">C1I95_10365</name>
</gene>